<accession>A0A6C0CQ66</accession>
<protein>
    <submittedName>
        <fullName evidence="1">Uncharacterized protein</fullName>
    </submittedName>
</protein>
<proteinExistence type="predicted"/>
<dbReference type="AlphaFoldDB" id="A0A6C0CQ66"/>
<reference evidence="1" key="1">
    <citation type="journal article" date="2020" name="Nature">
        <title>Giant virus diversity and host interactions through global metagenomics.</title>
        <authorList>
            <person name="Schulz F."/>
            <person name="Roux S."/>
            <person name="Paez-Espino D."/>
            <person name="Jungbluth S."/>
            <person name="Walsh D.A."/>
            <person name="Denef V.J."/>
            <person name="McMahon K.D."/>
            <person name="Konstantinidis K.T."/>
            <person name="Eloe-Fadrosh E.A."/>
            <person name="Kyrpides N.C."/>
            <person name="Woyke T."/>
        </authorList>
    </citation>
    <scope>NUCLEOTIDE SEQUENCE</scope>
    <source>
        <strain evidence="1">GVMAG-M-3300021389-45</strain>
    </source>
</reference>
<evidence type="ECO:0000313" key="1">
    <source>
        <dbReference type="EMBL" id="QHT05595.1"/>
    </source>
</evidence>
<dbReference type="EMBL" id="MN739457">
    <property type="protein sequence ID" value="QHT05595.1"/>
    <property type="molecule type" value="Genomic_DNA"/>
</dbReference>
<name>A0A6C0CQ66_9ZZZZ</name>
<organism evidence="1">
    <name type="scientific">viral metagenome</name>
    <dbReference type="NCBI Taxonomy" id="1070528"/>
    <lineage>
        <taxon>unclassified sequences</taxon>
        <taxon>metagenomes</taxon>
        <taxon>organismal metagenomes</taxon>
    </lineage>
</organism>
<sequence>MISYALLCKPIANITPTKTVINTQECRVIQIKPSEVEDVFQFQILDAPPIAVNQKYD</sequence>